<feature type="chain" id="PRO_5039627542" evidence="1">
    <location>
        <begin position="21"/>
        <end position="157"/>
    </location>
</feature>
<proteinExistence type="predicted"/>
<evidence type="ECO:0000313" key="3">
    <source>
        <dbReference type="Proteomes" id="UP000270343"/>
    </source>
</evidence>
<evidence type="ECO:0000256" key="1">
    <source>
        <dbReference type="SAM" id="SignalP"/>
    </source>
</evidence>
<protein>
    <submittedName>
        <fullName evidence="2">Uncharacterized protein</fullName>
    </submittedName>
</protein>
<dbReference type="EMBL" id="RBAM01000005">
    <property type="protein sequence ID" value="RKN72742.1"/>
    <property type="molecule type" value="Genomic_DNA"/>
</dbReference>
<dbReference type="OrthoDB" id="3544267at2"/>
<feature type="signal peptide" evidence="1">
    <location>
        <begin position="1"/>
        <end position="20"/>
    </location>
</feature>
<keyword evidence="3" id="KW-1185">Reference proteome</keyword>
<keyword evidence="1" id="KW-0732">Signal</keyword>
<name>A0A3B0BJ90_9ACTN</name>
<accession>A0A3B0BJ90</accession>
<gene>
    <name evidence="2" type="ORF">D7231_14850</name>
</gene>
<organism evidence="2 3">
    <name type="scientific">Streptomyces klenkii</name>
    <dbReference type="NCBI Taxonomy" id="1420899"/>
    <lineage>
        <taxon>Bacteria</taxon>
        <taxon>Bacillati</taxon>
        <taxon>Actinomycetota</taxon>
        <taxon>Actinomycetes</taxon>
        <taxon>Kitasatosporales</taxon>
        <taxon>Streptomycetaceae</taxon>
        <taxon>Streptomyces</taxon>
    </lineage>
</organism>
<dbReference type="AlphaFoldDB" id="A0A3B0BJ90"/>
<reference evidence="2 3" key="1">
    <citation type="journal article" date="2015" name="Antonie Van Leeuwenhoek">
        <title>Streptomyces klenkii sp. nov., isolated from deep marine sediment.</title>
        <authorList>
            <person name="Veyisoglu A."/>
            <person name="Sahin N."/>
        </authorList>
    </citation>
    <scope>NUCLEOTIDE SEQUENCE [LARGE SCALE GENOMIC DNA]</scope>
    <source>
        <strain evidence="2 3">KCTC 29202</strain>
    </source>
</reference>
<sequence length="157" mass="15841">MLEATLAALAAAGGSAVVQAAGTDAWAGFRQAVARLFGRGDAQREHAELERLDQTAAALDGVIADEAERARVRQEASWQTRFEALLESLDGTGREQVATELRALLVEQGATAAASAGPGGVAAGRAVNIRADGGIAAAVIHGGAHLGTPRPPGPSQG</sequence>
<dbReference type="Proteomes" id="UP000270343">
    <property type="component" value="Unassembled WGS sequence"/>
</dbReference>
<dbReference type="RefSeq" id="WP_120755886.1">
    <property type="nucleotide sequence ID" value="NZ_RBAM01000005.1"/>
</dbReference>
<comment type="caution">
    <text evidence="2">The sequence shown here is derived from an EMBL/GenBank/DDBJ whole genome shotgun (WGS) entry which is preliminary data.</text>
</comment>
<evidence type="ECO:0000313" key="2">
    <source>
        <dbReference type="EMBL" id="RKN72742.1"/>
    </source>
</evidence>